<dbReference type="OrthoDB" id="3358017at2759"/>
<dbReference type="Pfam" id="PF04479">
    <property type="entry name" value="RTA1"/>
    <property type="match status" value="1"/>
</dbReference>
<feature type="transmembrane region" description="Helical" evidence="5">
    <location>
        <begin position="197"/>
        <end position="217"/>
    </location>
</feature>
<keyword evidence="2 5" id="KW-0812">Transmembrane</keyword>
<dbReference type="PANTHER" id="PTHR31465">
    <property type="entry name" value="PROTEIN RTA1-RELATED"/>
    <property type="match status" value="1"/>
</dbReference>
<feature type="transmembrane region" description="Helical" evidence="5">
    <location>
        <begin position="50"/>
        <end position="74"/>
    </location>
</feature>
<comment type="subcellular location">
    <subcellularLocation>
        <location evidence="1">Membrane</location>
        <topology evidence="1">Multi-pass membrane protein</topology>
    </subcellularLocation>
</comment>
<evidence type="ECO:0000256" key="2">
    <source>
        <dbReference type="ARBA" id="ARBA00022692"/>
    </source>
</evidence>
<dbReference type="PROSITE" id="PS51257">
    <property type="entry name" value="PROKAR_LIPOPROTEIN"/>
    <property type="match status" value="1"/>
</dbReference>
<feature type="non-terminal residue" evidence="6">
    <location>
        <position position="354"/>
    </location>
</feature>
<proteinExistence type="predicted"/>
<feature type="transmembrane region" description="Helical" evidence="5">
    <location>
        <begin position="166"/>
        <end position="185"/>
    </location>
</feature>
<evidence type="ECO:0000256" key="4">
    <source>
        <dbReference type="ARBA" id="ARBA00023136"/>
    </source>
</evidence>
<dbReference type="GO" id="GO:0016020">
    <property type="term" value="C:membrane"/>
    <property type="evidence" value="ECO:0007669"/>
    <property type="project" value="UniProtKB-SubCell"/>
</dbReference>
<keyword evidence="7" id="KW-1185">Reference proteome</keyword>
<dbReference type="AlphaFoldDB" id="A0A3E2HR14"/>
<dbReference type="Proteomes" id="UP000258309">
    <property type="component" value="Unassembled WGS sequence"/>
</dbReference>
<evidence type="ECO:0000313" key="6">
    <source>
        <dbReference type="EMBL" id="RFU35471.1"/>
    </source>
</evidence>
<comment type="caution">
    <text evidence="6">The sequence shown here is derived from an EMBL/GenBank/DDBJ whole genome shotgun (WGS) entry which is preliminary data.</text>
</comment>
<feature type="transmembrane region" description="Helical" evidence="5">
    <location>
        <begin position="20"/>
        <end position="38"/>
    </location>
</feature>
<gene>
    <name evidence="6" type="ORF">B7463_g913</name>
</gene>
<evidence type="ECO:0000256" key="3">
    <source>
        <dbReference type="ARBA" id="ARBA00022989"/>
    </source>
</evidence>
<keyword evidence="4 5" id="KW-0472">Membrane</keyword>
<feature type="transmembrane region" description="Helical" evidence="5">
    <location>
        <begin position="80"/>
        <end position="103"/>
    </location>
</feature>
<evidence type="ECO:0000256" key="5">
    <source>
        <dbReference type="SAM" id="Phobius"/>
    </source>
</evidence>
<organism evidence="6 7">
    <name type="scientific">Scytalidium lignicola</name>
    <name type="common">Hyphomycete</name>
    <dbReference type="NCBI Taxonomy" id="5539"/>
    <lineage>
        <taxon>Eukaryota</taxon>
        <taxon>Fungi</taxon>
        <taxon>Dikarya</taxon>
        <taxon>Ascomycota</taxon>
        <taxon>Pezizomycotina</taxon>
        <taxon>Leotiomycetes</taxon>
        <taxon>Leotiomycetes incertae sedis</taxon>
        <taxon>Scytalidium</taxon>
    </lineage>
</organism>
<dbReference type="OMA" id="CTLITVR"/>
<dbReference type="PANTHER" id="PTHR31465:SF13">
    <property type="entry name" value="RTA1 DOMAIN PROTEIN-RELATED"/>
    <property type="match status" value="1"/>
</dbReference>
<evidence type="ECO:0000313" key="7">
    <source>
        <dbReference type="Proteomes" id="UP000258309"/>
    </source>
</evidence>
<feature type="non-terminal residue" evidence="6">
    <location>
        <position position="1"/>
    </location>
</feature>
<reference evidence="6 7" key="1">
    <citation type="submission" date="2018-05" db="EMBL/GenBank/DDBJ databases">
        <title>Draft genome sequence of Scytalidium lignicola DSM 105466, a ubiquitous saprotrophic fungus.</title>
        <authorList>
            <person name="Buettner E."/>
            <person name="Gebauer A.M."/>
            <person name="Hofrichter M."/>
            <person name="Liers C."/>
            <person name="Kellner H."/>
        </authorList>
    </citation>
    <scope>NUCLEOTIDE SEQUENCE [LARGE SCALE GENOMIC DNA]</scope>
    <source>
        <strain evidence="6 7">DSM 105466</strain>
    </source>
</reference>
<name>A0A3E2HR14_SCYLI</name>
<feature type="transmembrane region" description="Helical" evidence="5">
    <location>
        <begin position="123"/>
        <end position="146"/>
    </location>
</feature>
<evidence type="ECO:0000256" key="1">
    <source>
        <dbReference type="ARBA" id="ARBA00004141"/>
    </source>
</evidence>
<keyword evidence="3 5" id="KW-1133">Transmembrane helix</keyword>
<protein>
    <recommendedName>
        <fullName evidence="8">RTA1 domain protein</fullName>
    </recommendedName>
</protein>
<dbReference type="EMBL" id="NCSJ02000008">
    <property type="protein sequence ID" value="RFU35471.1"/>
    <property type="molecule type" value="Genomic_DNA"/>
</dbReference>
<evidence type="ECO:0008006" key="8">
    <source>
        <dbReference type="Google" id="ProtNLM"/>
    </source>
</evidence>
<feature type="transmembrane region" description="Helical" evidence="5">
    <location>
        <begin position="247"/>
        <end position="266"/>
    </location>
</feature>
<accession>A0A3E2HR14</accession>
<dbReference type="STRING" id="5539.A0A3E2HR14"/>
<dbReference type="InterPro" id="IPR007568">
    <property type="entry name" value="RTA1"/>
</dbReference>
<sequence>MENGKYVEGSLYFYAPNKGAPVVFAVLFAISACTHLYQCIRYKSFKVSGLLPWAGTLFVVGYILREVGAFHYTYYSQSNVNIYIATIVMLYAGPPLYELSNYLMLSRILYYVPYNSPIHPGRVLTTFGALSSIVEALTGNGAAYSANSSLPQHKQDIGKALIKASLILQLVVLSLFLLLAGHYHLKCKRANQLPKNLSAVLHTLYASTCLVGVRTIYRTVEYYSSSSIHVTSDTDPSTFSPILRYEWFFYVFEATLMVINTYLLNFRHPMRYLPRNNKIYLAPDGVTEIEGAGYHDNRFWLLTVFDPFDLVGMCRGKNMERKFWEVDAQNTGCCACAGGEEVVRPHDKEVSHDV</sequence>